<evidence type="ECO:0000256" key="3">
    <source>
        <dbReference type="ARBA" id="ARBA00023239"/>
    </source>
</evidence>
<dbReference type="PANTHER" id="PTHR11941:SF169">
    <property type="entry name" value="(7AS)-7A-METHYL-1,5-DIOXO-2,3,5,6,7,7A-HEXAHYDRO-1H-INDENE-CARBOXYL-COA HYDROLASE"/>
    <property type="match status" value="1"/>
</dbReference>
<sequence length="266" mass="27450">MPDRSAPASEPVRFEVLGEHVALVTLDRPEKRNAVNGAVARLLEDAVRRADADPDVRAVLLVSSHPRVFCAGADLSQIGAGNTEGPMETVEGGFAGFVRAPRRTPWIAVVEGAALAGGFEIALACDLLVASTAATFALPEVTRGLLATAGGVHRLPRVLPRNVALEMIATGAPLDAARAHAFGLVNRLTEPGAALAAAAELARGIAGNAPVAVQEALSAAKAAAGLPDAEGQALVEAAMARLRGTEDYAEGPRAFLEKRAPRWTGR</sequence>
<dbReference type="Gene3D" id="1.10.12.10">
    <property type="entry name" value="Lyase 2-enoyl-coa Hydratase, Chain A, domain 2"/>
    <property type="match status" value="1"/>
</dbReference>
<dbReference type="PROSITE" id="PS00166">
    <property type="entry name" value="ENOYL_COA_HYDRATASE"/>
    <property type="match status" value="1"/>
</dbReference>
<keyword evidence="2" id="KW-0443">Lipid metabolism</keyword>
<dbReference type="InterPro" id="IPR014748">
    <property type="entry name" value="Enoyl-CoA_hydra_C"/>
</dbReference>
<dbReference type="InterPro" id="IPR018376">
    <property type="entry name" value="Enoyl-CoA_hyd/isom_CS"/>
</dbReference>
<evidence type="ECO:0000313" key="6">
    <source>
        <dbReference type="Proteomes" id="UP000198960"/>
    </source>
</evidence>
<evidence type="ECO:0000256" key="4">
    <source>
        <dbReference type="RuleBase" id="RU003707"/>
    </source>
</evidence>
<dbReference type="InterPro" id="IPR001753">
    <property type="entry name" value="Enoyl-CoA_hydra/iso"/>
</dbReference>
<dbReference type="STRING" id="673521.SAMN05660991_00550"/>
<protein>
    <submittedName>
        <fullName evidence="5">Short chain enoyl-CoA hydratase</fullName>
    </submittedName>
</protein>
<accession>A0A1H8Q4G5</accession>
<keyword evidence="3" id="KW-0456">Lyase</keyword>
<dbReference type="SUPFAM" id="SSF52096">
    <property type="entry name" value="ClpP/crotonase"/>
    <property type="match status" value="1"/>
</dbReference>
<name>A0A1H8Q4G5_9ACTN</name>
<evidence type="ECO:0000256" key="2">
    <source>
        <dbReference type="ARBA" id="ARBA00023098"/>
    </source>
</evidence>
<keyword evidence="6" id="KW-1185">Reference proteome</keyword>
<gene>
    <name evidence="5" type="ORF">SAMN05660991_00550</name>
</gene>
<dbReference type="PANTHER" id="PTHR11941">
    <property type="entry name" value="ENOYL-COA HYDRATASE-RELATED"/>
    <property type="match status" value="1"/>
</dbReference>
<organism evidence="5 6">
    <name type="scientific">Trujillonella endophytica</name>
    <dbReference type="NCBI Taxonomy" id="673521"/>
    <lineage>
        <taxon>Bacteria</taxon>
        <taxon>Bacillati</taxon>
        <taxon>Actinomycetota</taxon>
        <taxon>Actinomycetes</taxon>
        <taxon>Geodermatophilales</taxon>
        <taxon>Geodermatophilaceae</taxon>
        <taxon>Trujillonella</taxon>
    </lineage>
</organism>
<comment type="similarity">
    <text evidence="1 4">Belongs to the enoyl-CoA hydratase/isomerase family.</text>
</comment>
<proteinExistence type="inferred from homology"/>
<dbReference type="AlphaFoldDB" id="A0A1H8Q4G5"/>
<evidence type="ECO:0000256" key="1">
    <source>
        <dbReference type="ARBA" id="ARBA00005254"/>
    </source>
</evidence>
<dbReference type="EMBL" id="FOEE01000001">
    <property type="protein sequence ID" value="SEO48794.1"/>
    <property type="molecule type" value="Genomic_DNA"/>
</dbReference>
<dbReference type="Gene3D" id="3.90.226.10">
    <property type="entry name" value="2-enoyl-CoA Hydratase, Chain A, domain 1"/>
    <property type="match status" value="1"/>
</dbReference>
<dbReference type="GO" id="GO:0006635">
    <property type="term" value="P:fatty acid beta-oxidation"/>
    <property type="evidence" value="ECO:0007669"/>
    <property type="project" value="TreeGrafter"/>
</dbReference>
<dbReference type="GO" id="GO:0016829">
    <property type="term" value="F:lyase activity"/>
    <property type="evidence" value="ECO:0007669"/>
    <property type="project" value="UniProtKB-KW"/>
</dbReference>
<dbReference type="InterPro" id="IPR029045">
    <property type="entry name" value="ClpP/crotonase-like_dom_sf"/>
</dbReference>
<evidence type="ECO:0000313" key="5">
    <source>
        <dbReference type="EMBL" id="SEO48794.1"/>
    </source>
</evidence>
<reference evidence="6" key="1">
    <citation type="submission" date="2016-10" db="EMBL/GenBank/DDBJ databases">
        <authorList>
            <person name="Varghese N."/>
            <person name="Submissions S."/>
        </authorList>
    </citation>
    <scope>NUCLEOTIDE SEQUENCE [LARGE SCALE GENOMIC DNA]</scope>
    <source>
        <strain evidence="6">DSM 45413</strain>
    </source>
</reference>
<dbReference type="RefSeq" id="WP_091939766.1">
    <property type="nucleotide sequence ID" value="NZ_FOEE01000001.1"/>
</dbReference>
<dbReference type="Proteomes" id="UP000198960">
    <property type="component" value="Unassembled WGS sequence"/>
</dbReference>
<dbReference type="Pfam" id="PF00378">
    <property type="entry name" value="ECH_1"/>
    <property type="match status" value="1"/>
</dbReference>
<dbReference type="CDD" id="cd06558">
    <property type="entry name" value="crotonase-like"/>
    <property type="match status" value="1"/>
</dbReference>
<dbReference type="OrthoDB" id="4308938at2"/>